<dbReference type="InterPro" id="IPR012337">
    <property type="entry name" value="RNaseH-like_sf"/>
</dbReference>
<dbReference type="Proteomes" id="UP000007718">
    <property type="component" value="Chromosome"/>
</dbReference>
<evidence type="ECO:0000313" key="9">
    <source>
        <dbReference type="Proteomes" id="UP000007718"/>
    </source>
</evidence>
<dbReference type="EMBL" id="CP002536">
    <property type="protein sequence ID" value="ADY25471.1"/>
    <property type="molecule type" value="Genomic_DNA"/>
</dbReference>
<dbReference type="Pfam" id="PF03652">
    <property type="entry name" value="RuvX"/>
    <property type="match status" value="1"/>
</dbReference>
<accession>F0RJD0</accession>
<keyword evidence="1 5" id="KW-0963">Cytoplasm</keyword>
<keyword evidence="9" id="KW-1185">Reference proteome</keyword>
<evidence type="ECO:0000256" key="6">
    <source>
        <dbReference type="SAM" id="MobiDB-lite"/>
    </source>
</evidence>
<dbReference type="SUPFAM" id="SSF53098">
    <property type="entry name" value="Ribonuclease H-like"/>
    <property type="match status" value="1"/>
</dbReference>
<gene>
    <name evidence="8" type="ordered locus">Deipr_0298</name>
</gene>
<dbReference type="SMART" id="SM00732">
    <property type="entry name" value="YqgFc"/>
    <property type="match status" value="1"/>
</dbReference>
<dbReference type="HOGENOM" id="CLU_098240_2_2_0"/>
<dbReference type="HAMAP" id="MF_00651">
    <property type="entry name" value="Nuclease_YqgF"/>
    <property type="match status" value="1"/>
</dbReference>
<feature type="domain" description="YqgF/RNase H-like" evidence="7">
    <location>
        <begin position="31"/>
        <end position="128"/>
    </location>
</feature>
<evidence type="ECO:0000313" key="8">
    <source>
        <dbReference type="EMBL" id="ADY25471.1"/>
    </source>
</evidence>
<keyword evidence="4 5" id="KW-0378">Hydrolase</keyword>
<feature type="compositionally biased region" description="Low complexity" evidence="6">
    <location>
        <begin position="15"/>
        <end position="24"/>
    </location>
</feature>
<evidence type="ECO:0000256" key="2">
    <source>
        <dbReference type="ARBA" id="ARBA00022517"/>
    </source>
</evidence>
<dbReference type="CDD" id="cd16964">
    <property type="entry name" value="YqgF"/>
    <property type="match status" value="1"/>
</dbReference>
<feature type="region of interest" description="Disordered" evidence="6">
    <location>
        <begin position="1"/>
        <end position="31"/>
    </location>
</feature>
<dbReference type="STRING" id="693977.Deipr_0298"/>
<dbReference type="GO" id="GO:0004518">
    <property type="term" value="F:nuclease activity"/>
    <property type="evidence" value="ECO:0007669"/>
    <property type="project" value="UniProtKB-KW"/>
</dbReference>
<sequence length="159" mass="17023">MGRMSPDASSPPSPAAASVSVPASAPAPVPGPALALDVSKRRIGFAVSQGRLAFGRGSVERRRLPLDLKAVRLKVEDTGAEVLVLGLPLRTDGAHSPAADRVRSFGRVLEEKGYRVEYQDERFTTQRARALGAEDLDEAAAVQILELWLTRMAQQPGEP</sequence>
<organism evidence="8 9">
    <name type="scientific">Deinococcus proteolyticus (strain ATCC 35074 / DSM 20540 / JCM 6276 / NBRC 101906 / NCIMB 13154 / VKM Ac-1939 / CCM 2703 / MRP)</name>
    <dbReference type="NCBI Taxonomy" id="693977"/>
    <lineage>
        <taxon>Bacteria</taxon>
        <taxon>Thermotogati</taxon>
        <taxon>Deinococcota</taxon>
        <taxon>Deinococci</taxon>
        <taxon>Deinococcales</taxon>
        <taxon>Deinococcaceae</taxon>
        <taxon>Deinococcus</taxon>
    </lineage>
</organism>
<reference evidence="9" key="1">
    <citation type="submission" date="2011-02" db="EMBL/GenBank/DDBJ databases">
        <title>The complete sequence of chromosome of Deinococcus proteolyticus DSM 20540.</title>
        <authorList>
            <consortium name="US DOE Joint Genome Institute (JGI-PGF)"/>
            <person name="Lucas S."/>
            <person name="Copeland A."/>
            <person name="Lapidus A."/>
            <person name="Bruce D."/>
            <person name="Goodwin L."/>
            <person name="Pitluck S."/>
            <person name="Kyrpides N."/>
            <person name="Mavromatis K."/>
            <person name="Pagani I."/>
            <person name="Ivanova N."/>
            <person name="Ovchinnikova G."/>
            <person name="Zeytun A."/>
            <person name="Detter J.C."/>
            <person name="Han C."/>
            <person name="Land M."/>
            <person name="Hauser L."/>
            <person name="Markowitz V."/>
            <person name="Cheng J.-F."/>
            <person name="Hugenholtz P."/>
            <person name="Woyke T."/>
            <person name="Wu D."/>
            <person name="Pukall R."/>
            <person name="Steenblock K."/>
            <person name="Brambilla E."/>
            <person name="Klenk H.-P."/>
            <person name="Eisen J.A."/>
        </authorList>
    </citation>
    <scope>NUCLEOTIDE SEQUENCE [LARGE SCALE GENOMIC DNA]</scope>
    <source>
        <strain evidence="9">ATCC 35074 / DSM 20540 / JCM 6276 / NBRC 101906 / NCIMB 13154 / VKM Ac-1939 / CCM 2703 / MRP</strain>
    </source>
</reference>
<evidence type="ECO:0000259" key="7">
    <source>
        <dbReference type="SMART" id="SM00732"/>
    </source>
</evidence>
<dbReference type="NCBIfam" id="TIGR00250">
    <property type="entry name" value="RNAse_H_YqgF"/>
    <property type="match status" value="1"/>
</dbReference>
<dbReference type="KEGG" id="dpt:Deipr_0298"/>
<dbReference type="InterPro" id="IPR006641">
    <property type="entry name" value="YqgF/RNaseH-like_dom"/>
</dbReference>
<dbReference type="PANTHER" id="PTHR33317:SF4">
    <property type="entry name" value="POLYNUCLEOTIDYL TRANSFERASE, RIBONUCLEASE H-LIKE SUPERFAMILY PROTEIN"/>
    <property type="match status" value="1"/>
</dbReference>
<dbReference type="AlphaFoldDB" id="F0RJD0"/>
<proteinExistence type="inferred from homology"/>
<comment type="subcellular location">
    <subcellularLocation>
        <location evidence="5">Cytoplasm</location>
    </subcellularLocation>
</comment>
<dbReference type="InterPro" id="IPR005227">
    <property type="entry name" value="YqgF"/>
</dbReference>
<comment type="similarity">
    <text evidence="5">Belongs to the YqgF HJR family.</text>
</comment>
<dbReference type="PANTHER" id="PTHR33317">
    <property type="entry name" value="POLYNUCLEOTIDYL TRANSFERASE, RIBONUCLEASE H-LIKE SUPERFAMILY PROTEIN"/>
    <property type="match status" value="1"/>
</dbReference>
<name>F0RJD0_DEIPM</name>
<evidence type="ECO:0000256" key="1">
    <source>
        <dbReference type="ARBA" id="ARBA00022490"/>
    </source>
</evidence>
<evidence type="ECO:0000256" key="3">
    <source>
        <dbReference type="ARBA" id="ARBA00022722"/>
    </source>
</evidence>
<dbReference type="GO" id="GO:0000967">
    <property type="term" value="P:rRNA 5'-end processing"/>
    <property type="evidence" value="ECO:0007669"/>
    <property type="project" value="UniProtKB-UniRule"/>
</dbReference>
<keyword evidence="3 5" id="KW-0540">Nuclease</keyword>
<evidence type="ECO:0000256" key="5">
    <source>
        <dbReference type="HAMAP-Rule" id="MF_00651"/>
    </source>
</evidence>
<keyword evidence="2 5" id="KW-0690">Ribosome biogenesis</keyword>
<evidence type="ECO:0000256" key="4">
    <source>
        <dbReference type="ARBA" id="ARBA00022801"/>
    </source>
</evidence>
<dbReference type="Gene3D" id="3.30.420.140">
    <property type="entry name" value="YqgF/RNase H-like domain"/>
    <property type="match status" value="1"/>
</dbReference>
<dbReference type="GO" id="GO:0005829">
    <property type="term" value="C:cytosol"/>
    <property type="evidence" value="ECO:0007669"/>
    <property type="project" value="TreeGrafter"/>
</dbReference>
<protein>
    <recommendedName>
        <fullName evidence="5">Putative pre-16S rRNA nuclease</fullName>
        <ecNumber evidence="5">3.1.-.-</ecNumber>
    </recommendedName>
</protein>
<reference evidence="8 9" key="2">
    <citation type="journal article" date="2012" name="Stand. Genomic Sci.">
        <title>Complete genome sequence of the orange-red pigmented, radioresistant Deinococcus proteolyticus type strain (MRP(T)).</title>
        <authorList>
            <person name="Copeland A."/>
            <person name="Zeytun A."/>
            <person name="Yassawong M."/>
            <person name="Nolan M."/>
            <person name="Lucas S."/>
            <person name="Hammon N."/>
            <person name="Deshpande S."/>
            <person name="Cheng J.F."/>
            <person name="Han C."/>
            <person name="Tapia R."/>
            <person name="Goodwin L.A."/>
            <person name="Pitluck S."/>
            <person name="Mavromatis K."/>
            <person name="Liolios K."/>
            <person name="Pagani I."/>
            <person name="Ivanova N."/>
            <person name="Mikhailova N."/>
            <person name="Pati A."/>
            <person name="Chen A."/>
            <person name="Palaniappan K."/>
            <person name="Land M."/>
            <person name="Hauser L."/>
            <person name="Jeffries C.D."/>
            <person name="Brambilla E.M."/>
            <person name="Rohde M."/>
            <person name="Sikorski J."/>
            <person name="Pukall R."/>
            <person name="Goker M."/>
            <person name="Detter J.C."/>
            <person name="Woyke T."/>
            <person name="Bristow J."/>
            <person name="Eisen J.A."/>
            <person name="Markowitz V."/>
            <person name="Hugenholtz P."/>
            <person name="Kyrpides N.C."/>
            <person name="Klenk H.P."/>
            <person name="Lapidus A."/>
        </authorList>
    </citation>
    <scope>NUCLEOTIDE SEQUENCE [LARGE SCALE GENOMIC DNA]</scope>
    <source>
        <strain evidence="9">ATCC 35074 / DSM 20540 / JCM 6276 / NBRC 101906 / NCIMB 13154 / VKM Ac-1939 / CCM 2703 / MRP</strain>
    </source>
</reference>
<dbReference type="EC" id="3.1.-.-" evidence="5"/>
<comment type="function">
    <text evidence="5">Could be a nuclease involved in processing of the 5'-end of pre-16S rRNA.</text>
</comment>
<dbReference type="InterPro" id="IPR037027">
    <property type="entry name" value="YqgF/RNaseH-like_dom_sf"/>
</dbReference>
<dbReference type="eggNOG" id="COG0816">
    <property type="taxonomic scope" value="Bacteria"/>
</dbReference>
<dbReference type="GO" id="GO:0016788">
    <property type="term" value="F:hydrolase activity, acting on ester bonds"/>
    <property type="evidence" value="ECO:0007669"/>
    <property type="project" value="UniProtKB-UniRule"/>
</dbReference>